<dbReference type="Gene3D" id="3.30.710.10">
    <property type="entry name" value="Potassium Channel Kv1.1, Chain A"/>
    <property type="match status" value="1"/>
</dbReference>
<dbReference type="GO" id="GO:0043161">
    <property type="term" value="P:proteasome-mediated ubiquitin-dependent protein catabolic process"/>
    <property type="evidence" value="ECO:0007669"/>
    <property type="project" value="TreeGrafter"/>
</dbReference>
<dbReference type="SUPFAM" id="SSF54695">
    <property type="entry name" value="POZ domain"/>
    <property type="match status" value="1"/>
</dbReference>
<dbReference type="InterPro" id="IPR011333">
    <property type="entry name" value="SKP1/BTB/POZ_sf"/>
</dbReference>
<dbReference type="GO" id="GO:0005737">
    <property type="term" value="C:cytoplasm"/>
    <property type="evidence" value="ECO:0007669"/>
    <property type="project" value="TreeGrafter"/>
</dbReference>
<dbReference type="GeneID" id="8853058"/>
<dbReference type="OrthoDB" id="2414723at2759"/>
<feature type="domain" description="Potassium channel tetramerisation-type BTB" evidence="2">
    <location>
        <begin position="187"/>
        <end position="252"/>
    </location>
</feature>
<proteinExistence type="predicted"/>
<evidence type="ECO:0000313" key="3">
    <source>
        <dbReference type="EMBL" id="EFC45068.1"/>
    </source>
</evidence>
<dbReference type="KEGG" id="ngr:NAEGRDRAFT_79575"/>
<gene>
    <name evidence="3" type="ORF">NAEGRDRAFT_79575</name>
</gene>
<dbReference type="PANTHER" id="PTHR14958">
    <property type="entry name" value="POTASSIUM CHANNEL TETRAMERISATION DOMAIN CONTAINING PROTEIN"/>
    <property type="match status" value="1"/>
</dbReference>
<feature type="compositionally biased region" description="Low complexity" evidence="1">
    <location>
        <begin position="173"/>
        <end position="186"/>
    </location>
</feature>
<dbReference type="AlphaFoldDB" id="D2VDW4"/>
<feature type="compositionally biased region" description="Polar residues" evidence="1">
    <location>
        <begin position="99"/>
        <end position="108"/>
    </location>
</feature>
<evidence type="ECO:0000256" key="1">
    <source>
        <dbReference type="SAM" id="MobiDB-lite"/>
    </source>
</evidence>
<dbReference type="GO" id="GO:0031463">
    <property type="term" value="C:Cul3-RING ubiquitin ligase complex"/>
    <property type="evidence" value="ECO:0007669"/>
    <property type="project" value="TreeGrafter"/>
</dbReference>
<feature type="region of interest" description="Disordered" evidence="1">
    <location>
        <begin position="363"/>
        <end position="399"/>
    </location>
</feature>
<reference evidence="3 4" key="1">
    <citation type="journal article" date="2010" name="Cell">
        <title>The genome of Naegleria gruberi illuminates early eukaryotic versatility.</title>
        <authorList>
            <person name="Fritz-Laylin L.K."/>
            <person name="Prochnik S.E."/>
            <person name="Ginger M.L."/>
            <person name="Dacks J.B."/>
            <person name="Carpenter M.L."/>
            <person name="Field M.C."/>
            <person name="Kuo A."/>
            <person name="Paredez A."/>
            <person name="Chapman J."/>
            <person name="Pham J."/>
            <person name="Shu S."/>
            <person name="Neupane R."/>
            <person name="Cipriano M."/>
            <person name="Mancuso J."/>
            <person name="Tu H."/>
            <person name="Salamov A."/>
            <person name="Lindquist E."/>
            <person name="Shapiro H."/>
            <person name="Lucas S."/>
            <person name="Grigoriev I.V."/>
            <person name="Cande W.Z."/>
            <person name="Fulton C."/>
            <person name="Rokhsar D.S."/>
            <person name="Dawson S.C."/>
        </authorList>
    </citation>
    <scope>NUCLEOTIDE SEQUENCE [LARGE SCALE GENOMIC DNA]</scope>
    <source>
        <strain evidence="3 4">NEG-M</strain>
    </source>
</reference>
<keyword evidence="4" id="KW-1185">Reference proteome</keyword>
<feature type="region of interest" description="Disordered" evidence="1">
    <location>
        <begin position="99"/>
        <end position="143"/>
    </location>
</feature>
<protein>
    <recommendedName>
        <fullName evidence="2">Potassium channel tetramerisation-type BTB domain-containing protein</fullName>
    </recommendedName>
</protein>
<feature type="region of interest" description="Disordered" evidence="1">
    <location>
        <begin position="166"/>
        <end position="186"/>
    </location>
</feature>
<sequence>MIPLQAQQQQMSGGGSSGSSSSPVPHYHQLIKFNVGGKILYTTRETILNSYHHSAIYKNNANQSNINELVFPGNCLPFSQKIRSPTAYQLAMKNYLNHQETTHQKQPLSNTTTTNNNSPQGSTPTTTTTAGNSGTGSSGDLTNSNNLAYNSLSTFVDLHNRKSRMSFSEGTTSSSNQNNNRLSNVSSTSTTVFENYFTRLLDENQHLGFIKDENGCYFIDRNPKYFALILEYLKSGELNLFDSAEYRSSELDAPEYGFHDLQLFAQKIIKESDYFMLDVSDQLYNIVGDQLYVSDCFQDRTNRSNQRCLIFFDKDPLRRPCSLYMSGVWFDRHIVDKECFVRNGVIEIYMDDNNTTNNEYIGKKKKPYQYVPSQQSSGVSGQGSSSADDADSEPLTKRKSYDSNTFFSSLSNMVSNMNTQSNRPQQKTGPLRLQFVIHPQVDVKNNEKANMMNFIGVDPSLLDISNAEEKPKLNPNDVSSLFSTYGMLGASRRLSMEFPQLVENVLVVKDISSFKKEFRLIETAEPAVTRIQFNKKYFNLSDYNHSIKIMRDEKDPEHVTIVEHFTQVPEKFGPNNIENNPNIPANSPGGGLSNAHRRVTSEVPVRNNGTNVGDSTSTLTTENKGLLDDFYVEVVSSDDDEFSVPQPISSKRKSLNPNTVKSKPASILGTKAIEQTKETRMRVIANNFLAKSKKEFLYIESKNRIYWVSYARGLITLELSNKNL</sequence>
<accession>D2VDW4</accession>
<dbReference type="InterPro" id="IPR003131">
    <property type="entry name" value="T1-type_BTB"/>
</dbReference>
<dbReference type="EMBL" id="GG738865">
    <property type="protein sequence ID" value="EFC45068.1"/>
    <property type="molecule type" value="Genomic_DNA"/>
</dbReference>
<organism evidence="4">
    <name type="scientific">Naegleria gruberi</name>
    <name type="common">Amoeba</name>
    <dbReference type="NCBI Taxonomy" id="5762"/>
    <lineage>
        <taxon>Eukaryota</taxon>
        <taxon>Discoba</taxon>
        <taxon>Heterolobosea</taxon>
        <taxon>Tetramitia</taxon>
        <taxon>Eutetramitia</taxon>
        <taxon>Vahlkampfiidae</taxon>
        <taxon>Naegleria</taxon>
    </lineage>
</organism>
<dbReference type="GO" id="GO:0097602">
    <property type="term" value="F:cullin family protein binding"/>
    <property type="evidence" value="ECO:0007669"/>
    <property type="project" value="TreeGrafter"/>
</dbReference>
<evidence type="ECO:0000259" key="2">
    <source>
        <dbReference type="Pfam" id="PF02214"/>
    </source>
</evidence>
<dbReference type="OMA" id="FENYFTR"/>
<name>D2VDW4_NAEGR</name>
<feature type="compositionally biased region" description="Polar residues" evidence="1">
    <location>
        <begin position="1"/>
        <end position="11"/>
    </location>
</feature>
<dbReference type="RefSeq" id="XP_002677812.1">
    <property type="nucleotide sequence ID" value="XM_002677766.1"/>
</dbReference>
<dbReference type="VEuPathDB" id="AmoebaDB:NAEGRDRAFT_79575"/>
<dbReference type="GO" id="GO:0051260">
    <property type="term" value="P:protein homooligomerization"/>
    <property type="evidence" value="ECO:0007669"/>
    <property type="project" value="InterPro"/>
</dbReference>
<dbReference type="Proteomes" id="UP000006671">
    <property type="component" value="Unassembled WGS sequence"/>
</dbReference>
<feature type="region of interest" description="Disordered" evidence="1">
    <location>
        <begin position="1"/>
        <end position="25"/>
    </location>
</feature>
<dbReference type="InParanoid" id="D2VDW4"/>
<evidence type="ECO:0000313" key="4">
    <source>
        <dbReference type="Proteomes" id="UP000006671"/>
    </source>
</evidence>
<dbReference type="PANTHER" id="PTHR14958:SF29">
    <property type="entry name" value="INSOMNIAC, ISOFORM B"/>
    <property type="match status" value="1"/>
</dbReference>
<feature type="compositionally biased region" description="Low complexity" evidence="1">
    <location>
        <begin position="373"/>
        <end position="387"/>
    </location>
</feature>
<dbReference type="Pfam" id="PF02214">
    <property type="entry name" value="BTB_2"/>
    <property type="match status" value="1"/>
</dbReference>
<feature type="compositionally biased region" description="Low complexity" evidence="1">
    <location>
        <begin position="109"/>
        <end position="132"/>
    </location>
</feature>